<name>A0A6A6TV83_9PEZI</name>
<dbReference type="EMBL" id="MU004246">
    <property type="protein sequence ID" value="KAF2663231.1"/>
    <property type="molecule type" value="Genomic_DNA"/>
</dbReference>
<reference evidence="3" key="1">
    <citation type="journal article" date="2020" name="Stud. Mycol.">
        <title>101 Dothideomycetes genomes: a test case for predicting lifestyles and emergence of pathogens.</title>
        <authorList>
            <person name="Haridas S."/>
            <person name="Albert R."/>
            <person name="Binder M."/>
            <person name="Bloem J."/>
            <person name="Labutti K."/>
            <person name="Salamov A."/>
            <person name="Andreopoulos B."/>
            <person name="Baker S."/>
            <person name="Barry K."/>
            <person name="Bills G."/>
            <person name="Bluhm B."/>
            <person name="Cannon C."/>
            <person name="Castanera R."/>
            <person name="Culley D."/>
            <person name="Daum C."/>
            <person name="Ezra D."/>
            <person name="Gonzalez J."/>
            <person name="Henrissat B."/>
            <person name="Kuo A."/>
            <person name="Liang C."/>
            <person name="Lipzen A."/>
            <person name="Lutzoni F."/>
            <person name="Magnuson J."/>
            <person name="Mondo S."/>
            <person name="Nolan M."/>
            <person name="Ohm R."/>
            <person name="Pangilinan J."/>
            <person name="Park H.-J."/>
            <person name="Ramirez L."/>
            <person name="Alfaro M."/>
            <person name="Sun H."/>
            <person name="Tritt A."/>
            <person name="Yoshinaga Y."/>
            <person name="Zwiers L.-H."/>
            <person name="Turgeon B."/>
            <person name="Goodwin S."/>
            <person name="Spatafora J."/>
            <person name="Crous P."/>
            <person name="Grigoriev I."/>
        </authorList>
    </citation>
    <scope>NUCLEOTIDE SEQUENCE</scope>
    <source>
        <strain evidence="3">CBS 115976</strain>
    </source>
</reference>
<protein>
    <submittedName>
        <fullName evidence="3">HET-domain-containing protein</fullName>
    </submittedName>
</protein>
<keyword evidence="4" id="KW-1185">Reference proteome</keyword>
<dbReference type="InterPro" id="IPR010730">
    <property type="entry name" value="HET"/>
</dbReference>
<dbReference type="AlphaFoldDB" id="A0A6A6TV83"/>
<feature type="domain" description="Heterokaryon incompatibility" evidence="2">
    <location>
        <begin position="227"/>
        <end position="372"/>
    </location>
</feature>
<proteinExistence type="predicted"/>
<evidence type="ECO:0000313" key="3">
    <source>
        <dbReference type="EMBL" id="KAF2663231.1"/>
    </source>
</evidence>
<dbReference type="OrthoDB" id="5428863at2759"/>
<feature type="region of interest" description="Disordered" evidence="1">
    <location>
        <begin position="1"/>
        <end position="25"/>
    </location>
</feature>
<organism evidence="3 4">
    <name type="scientific">Microthyrium microscopicum</name>
    <dbReference type="NCBI Taxonomy" id="703497"/>
    <lineage>
        <taxon>Eukaryota</taxon>
        <taxon>Fungi</taxon>
        <taxon>Dikarya</taxon>
        <taxon>Ascomycota</taxon>
        <taxon>Pezizomycotina</taxon>
        <taxon>Dothideomycetes</taxon>
        <taxon>Dothideomycetes incertae sedis</taxon>
        <taxon>Microthyriales</taxon>
        <taxon>Microthyriaceae</taxon>
        <taxon>Microthyrium</taxon>
    </lineage>
</organism>
<dbReference type="PANTHER" id="PTHR33112">
    <property type="entry name" value="DOMAIN PROTEIN, PUTATIVE-RELATED"/>
    <property type="match status" value="1"/>
</dbReference>
<dbReference type="Proteomes" id="UP000799302">
    <property type="component" value="Unassembled WGS sequence"/>
</dbReference>
<dbReference type="Pfam" id="PF06985">
    <property type="entry name" value="HET"/>
    <property type="match status" value="1"/>
</dbReference>
<gene>
    <name evidence="3" type="ORF">BT63DRAFT_430431</name>
</gene>
<evidence type="ECO:0000256" key="1">
    <source>
        <dbReference type="SAM" id="MobiDB-lite"/>
    </source>
</evidence>
<accession>A0A6A6TV83</accession>
<evidence type="ECO:0000259" key="2">
    <source>
        <dbReference type="Pfam" id="PF06985"/>
    </source>
</evidence>
<evidence type="ECO:0000313" key="4">
    <source>
        <dbReference type="Proteomes" id="UP000799302"/>
    </source>
</evidence>
<dbReference type="PANTHER" id="PTHR33112:SF1">
    <property type="entry name" value="HETEROKARYON INCOMPATIBILITY DOMAIN-CONTAINING PROTEIN"/>
    <property type="match status" value="1"/>
</dbReference>
<sequence length="772" mass="88060">MSSSKWMGTSVPGPNLADRSDLDNDNAPTTETCDVCRKIAHAIAGNEPKDAQTSSYEKIWYLGLWQGFSDRKQCHDCQNIVQFFGSCADDKRSFSPTCSIRLRGGWRGWKRRPRGGCDTFTIEGFCKSFQTFDTISQICGCYQQLRLVPVEKNGTQVSENARCLSLTSEFISIPLLIGWAQQCHEEHGGVCHDLTERSRISLPSDLILIDVRKSCLVHVPTVSSERYVAISYVWGKKSGDIRLTMKTRDFLFTENSLMRMKERIPRTIQDAMTVVAAMELQYLWVDRLCIIQDQKEGLNQQLHQMASVYANSYFTIVAADGRDADQGLTGVKPHGRSIAFQFSGEVKTVEDPDYIRRTDGSVWNTRAWTFQESTLSLKQMIFIGSSVYWRCQKMDKDETGGDMFRLGADNSSDYGQGLGGACPPWPNLERYCDLVTGYTVRNLTFETDALRAFSAITTALSGSFPGGFLFGLPVFLFDIGLLWTGAPDRLVLAKRRKSFPSWSWLGWTGRTTWDVKYEAGWSPLHVVWRQSPYPTNFKPLIDWHAIRLDGMRTTIDNSYHSYKIDLRDPDLCLPTGWSLANSGCDEKTLVVQSDQIRPRWDYDAKGYYEQQFNFPVPLFPSPTDDESHLFSGKLEFQAETCTITCSRGHDYDVHGRIFLDLCDDSGRWIGAIDTNEVMNDEERSGANYCQLIGLSYGHVLLGIPRVQYDHRLQKDFPEVEMYDHLKTLKEYNFYNVMWIEWIDGVAYRKGVGRVWEEAWKLQNRTMIDVVLG</sequence>